<comment type="similarity">
    <text evidence="2">Belongs to the transferase hexapeptide repeat family.</text>
</comment>
<dbReference type="AlphaFoldDB" id="A0A520MIN9"/>
<dbReference type="InterPro" id="IPR042122">
    <property type="entry name" value="Ser_AcTrfase_N_sf"/>
</dbReference>
<keyword evidence="8" id="KW-0198">Cysteine biosynthesis</keyword>
<evidence type="ECO:0000256" key="6">
    <source>
        <dbReference type="ARBA" id="ARBA00022679"/>
    </source>
</evidence>
<evidence type="ECO:0000256" key="1">
    <source>
        <dbReference type="ARBA" id="ARBA00004876"/>
    </source>
</evidence>
<evidence type="ECO:0000313" key="12">
    <source>
        <dbReference type="EMBL" id="RZO21096.1"/>
    </source>
</evidence>
<evidence type="ECO:0000256" key="9">
    <source>
        <dbReference type="ARBA" id="ARBA00023315"/>
    </source>
</evidence>
<sequence>MKPEITLLSDKVWRHILDEAGTTATEEPLLAEYLVSTLLNHDNLNTALSHHLANKLASIAAPASMLRTIMSDIFSDPDVLHKVARDIQATVDRDSACTLYSSPFLYFKGFLSLQAYRAAHHLWAQGKTSMALLLQHRISVTFAVDIHPAAVIGSGVMIDHATGLVIGETAVVEDSVSIMQSVTLGGTGKDIGDRHPKIRRGVLIGPGATILGNIEIGEGAMVAASSVVLKAVAPHKIVAGVPAVEVGDVDFDQPSKVMDHYFPSS</sequence>
<reference evidence="12 13" key="1">
    <citation type="submission" date="2019-02" db="EMBL/GenBank/DDBJ databases">
        <title>Prokaryotic population dynamics and viral predation in marine succession experiment using metagenomics: the confinement effect.</title>
        <authorList>
            <person name="Haro-Moreno J.M."/>
            <person name="Rodriguez-Valera F."/>
            <person name="Lopez-Perez M."/>
        </authorList>
    </citation>
    <scope>NUCLEOTIDE SEQUENCE [LARGE SCALE GENOMIC DNA]</scope>
    <source>
        <strain evidence="12">MED-G170</strain>
    </source>
</reference>
<keyword evidence="5" id="KW-0028">Amino-acid biosynthesis</keyword>
<dbReference type="FunFam" id="2.160.10.10:FF:000002">
    <property type="entry name" value="Serine acetyltransferase"/>
    <property type="match status" value="1"/>
</dbReference>
<dbReference type="Proteomes" id="UP000315889">
    <property type="component" value="Unassembled WGS sequence"/>
</dbReference>
<evidence type="ECO:0000313" key="13">
    <source>
        <dbReference type="Proteomes" id="UP000315889"/>
    </source>
</evidence>
<dbReference type="InterPro" id="IPR045304">
    <property type="entry name" value="LbH_SAT"/>
</dbReference>
<dbReference type="GO" id="GO:0009001">
    <property type="term" value="F:serine O-acetyltransferase activity"/>
    <property type="evidence" value="ECO:0007669"/>
    <property type="project" value="UniProtKB-EC"/>
</dbReference>
<evidence type="ECO:0000256" key="2">
    <source>
        <dbReference type="ARBA" id="ARBA00007274"/>
    </source>
</evidence>
<dbReference type="EMBL" id="SHBP01000002">
    <property type="protein sequence ID" value="RZO21096.1"/>
    <property type="molecule type" value="Genomic_DNA"/>
</dbReference>
<evidence type="ECO:0000259" key="11">
    <source>
        <dbReference type="SMART" id="SM00971"/>
    </source>
</evidence>
<name>A0A520MIN9_9GAMM</name>
<keyword evidence="7" id="KW-0677">Repeat</keyword>
<dbReference type="PANTHER" id="PTHR42811">
    <property type="entry name" value="SERINE ACETYLTRANSFERASE"/>
    <property type="match status" value="1"/>
</dbReference>
<comment type="pathway">
    <text evidence="1">Amino-acid biosynthesis; L-cysteine biosynthesis; L-cysteine from L-serine: step 1/2.</text>
</comment>
<comment type="caution">
    <text evidence="12">The sequence shown here is derived from an EMBL/GenBank/DDBJ whole genome shotgun (WGS) entry which is preliminary data.</text>
</comment>
<dbReference type="GO" id="GO:0006535">
    <property type="term" value="P:cysteine biosynthetic process from serine"/>
    <property type="evidence" value="ECO:0007669"/>
    <property type="project" value="InterPro"/>
</dbReference>
<evidence type="ECO:0000256" key="4">
    <source>
        <dbReference type="ARBA" id="ARBA00018522"/>
    </source>
</evidence>
<gene>
    <name evidence="12" type="primary">cysE</name>
    <name evidence="12" type="ORF">EVB03_02395</name>
</gene>
<comment type="catalytic activity">
    <reaction evidence="10">
        <text>L-serine + acetyl-CoA = O-acetyl-L-serine + CoA</text>
        <dbReference type="Rhea" id="RHEA:24560"/>
        <dbReference type="ChEBI" id="CHEBI:33384"/>
        <dbReference type="ChEBI" id="CHEBI:57287"/>
        <dbReference type="ChEBI" id="CHEBI:57288"/>
        <dbReference type="ChEBI" id="CHEBI:58340"/>
        <dbReference type="EC" id="2.3.1.30"/>
    </reaction>
</comment>
<dbReference type="Pfam" id="PF00132">
    <property type="entry name" value="Hexapep"/>
    <property type="match status" value="1"/>
</dbReference>
<keyword evidence="6 12" id="KW-0808">Transferase</keyword>
<dbReference type="GO" id="GO:0005737">
    <property type="term" value="C:cytoplasm"/>
    <property type="evidence" value="ECO:0007669"/>
    <property type="project" value="InterPro"/>
</dbReference>
<dbReference type="InterPro" id="IPR018357">
    <property type="entry name" value="Hexapep_transf_CS"/>
</dbReference>
<dbReference type="EC" id="2.3.1.30" evidence="3"/>
<evidence type="ECO:0000256" key="10">
    <source>
        <dbReference type="ARBA" id="ARBA00049486"/>
    </source>
</evidence>
<dbReference type="Pfam" id="PF06426">
    <property type="entry name" value="SATase_N"/>
    <property type="match status" value="1"/>
</dbReference>
<dbReference type="SUPFAM" id="SSF51161">
    <property type="entry name" value="Trimeric LpxA-like enzymes"/>
    <property type="match status" value="1"/>
</dbReference>
<protein>
    <recommendedName>
        <fullName evidence="4">Serine acetyltransferase</fullName>
        <ecNumber evidence="3">2.3.1.30</ecNumber>
    </recommendedName>
</protein>
<feature type="domain" description="Serine acetyltransferase N-terminal" evidence="11">
    <location>
        <begin position="12"/>
        <end position="115"/>
    </location>
</feature>
<proteinExistence type="inferred from homology"/>
<dbReference type="Gene3D" id="2.160.10.10">
    <property type="entry name" value="Hexapeptide repeat proteins"/>
    <property type="match status" value="1"/>
</dbReference>
<evidence type="ECO:0000256" key="8">
    <source>
        <dbReference type="ARBA" id="ARBA00023192"/>
    </source>
</evidence>
<dbReference type="InterPro" id="IPR011004">
    <property type="entry name" value="Trimer_LpxA-like_sf"/>
</dbReference>
<organism evidence="12 13">
    <name type="scientific">SAR92 clade bacterium</name>
    <dbReference type="NCBI Taxonomy" id="2315479"/>
    <lineage>
        <taxon>Bacteria</taxon>
        <taxon>Pseudomonadati</taxon>
        <taxon>Pseudomonadota</taxon>
        <taxon>Gammaproteobacteria</taxon>
        <taxon>Cellvibrionales</taxon>
        <taxon>Porticoccaceae</taxon>
        <taxon>SAR92 clade</taxon>
    </lineage>
</organism>
<evidence type="ECO:0000256" key="5">
    <source>
        <dbReference type="ARBA" id="ARBA00022605"/>
    </source>
</evidence>
<accession>A0A520MIN9</accession>
<evidence type="ECO:0000256" key="7">
    <source>
        <dbReference type="ARBA" id="ARBA00022737"/>
    </source>
</evidence>
<dbReference type="CDD" id="cd03354">
    <property type="entry name" value="LbH_SAT"/>
    <property type="match status" value="1"/>
</dbReference>
<keyword evidence="9 12" id="KW-0012">Acyltransferase</keyword>
<dbReference type="Gene3D" id="1.10.3130.10">
    <property type="entry name" value="serine acetyltransferase, domain 1"/>
    <property type="match status" value="1"/>
</dbReference>
<dbReference type="UniPathway" id="UPA00136">
    <property type="reaction ID" value="UER00199"/>
</dbReference>
<dbReference type="InterPro" id="IPR010493">
    <property type="entry name" value="Ser_AcTrfase_N"/>
</dbReference>
<dbReference type="PROSITE" id="PS00101">
    <property type="entry name" value="HEXAPEP_TRANSFERASES"/>
    <property type="match status" value="1"/>
</dbReference>
<evidence type="ECO:0000256" key="3">
    <source>
        <dbReference type="ARBA" id="ARBA00013266"/>
    </source>
</evidence>
<dbReference type="InterPro" id="IPR001451">
    <property type="entry name" value="Hexapep"/>
</dbReference>
<dbReference type="SMART" id="SM00971">
    <property type="entry name" value="SATase_N"/>
    <property type="match status" value="1"/>
</dbReference>